<feature type="transmembrane region" description="Helical" evidence="7">
    <location>
        <begin position="135"/>
        <end position="158"/>
    </location>
</feature>
<protein>
    <submittedName>
        <fullName evidence="8">Transmembrane secretion effector</fullName>
    </submittedName>
</protein>
<dbReference type="GO" id="GO:0005886">
    <property type="term" value="C:plasma membrane"/>
    <property type="evidence" value="ECO:0007669"/>
    <property type="project" value="UniProtKB-SubCell"/>
</dbReference>
<proteinExistence type="predicted"/>
<evidence type="ECO:0000256" key="6">
    <source>
        <dbReference type="ARBA" id="ARBA00023136"/>
    </source>
</evidence>
<evidence type="ECO:0000256" key="4">
    <source>
        <dbReference type="ARBA" id="ARBA00022692"/>
    </source>
</evidence>
<dbReference type="PANTHER" id="PTHR23513:SF9">
    <property type="entry name" value="ENTEROBACTIN EXPORTER ENTS"/>
    <property type="match status" value="1"/>
</dbReference>
<keyword evidence="2" id="KW-0813">Transport</keyword>
<dbReference type="InterPro" id="IPR036259">
    <property type="entry name" value="MFS_trans_sf"/>
</dbReference>
<dbReference type="EMBL" id="FOGI01000005">
    <property type="protein sequence ID" value="SER85056.1"/>
    <property type="molecule type" value="Genomic_DNA"/>
</dbReference>
<dbReference type="AlphaFoldDB" id="A0A1H9SJ44"/>
<evidence type="ECO:0000313" key="8">
    <source>
        <dbReference type="EMBL" id="SER85056.1"/>
    </source>
</evidence>
<dbReference type="Gene3D" id="1.20.1250.20">
    <property type="entry name" value="MFS general substrate transporter like domains"/>
    <property type="match status" value="1"/>
</dbReference>
<keyword evidence="4 7" id="KW-0812">Transmembrane</keyword>
<keyword evidence="9" id="KW-1185">Reference proteome</keyword>
<gene>
    <name evidence="8" type="ORF">SAMN04487818_105490</name>
</gene>
<name>A0A1H9SJ44_9PSEU</name>
<dbReference type="PANTHER" id="PTHR23513">
    <property type="entry name" value="INTEGRAL MEMBRANE EFFLUX PROTEIN-RELATED"/>
    <property type="match status" value="1"/>
</dbReference>
<evidence type="ECO:0000256" key="3">
    <source>
        <dbReference type="ARBA" id="ARBA00022475"/>
    </source>
</evidence>
<evidence type="ECO:0000256" key="1">
    <source>
        <dbReference type="ARBA" id="ARBA00004429"/>
    </source>
</evidence>
<evidence type="ECO:0000313" key="9">
    <source>
        <dbReference type="Proteomes" id="UP000199051"/>
    </source>
</evidence>
<keyword evidence="3" id="KW-1003">Cell membrane</keyword>
<accession>A0A1H9SJ44</accession>
<feature type="transmembrane region" description="Helical" evidence="7">
    <location>
        <begin position="41"/>
        <end position="61"/>
    </location>
</feature>
<reference evidence="9" key="1">
    <citation type="submission" date="2016-10" db="EMBL/GenBank/DDBJ databases">
        <authorList>
            <person name="Varghese N."/>
            <person name="Submissions S."/>
        </authorList>
    </citation>
    <scope>NUCLEOTIDE SEQUENCE [LARGE SCALE GENOMIC DNA]</scope>
    <source>
        <strain evidence="9">DSM 44260</strain>
    </source>
</reference>
<dbReference type="Pfam" id="PF05977">
    <property type="entry name" value="MFS_3"/>
    <property type="match status" value="1"/>
</dbReference>
<organism evidence="8 9">
    <name type="scientific">Actinokineospora terrae</name>
    <dbReference type="NCBI Taxonomy" id="155974"/>
    <lineage>
        <taxon>Bacteria</taxon>
        <taxon>Bacillati</taxon>
        <taxon>Actinomycetota</taxon>
        <taxon>Actinomycetes</taxon>
        <taxon>Pseudonocardiales</taxon>
        <taxon>Pseudonocardiaceae</taxon>
        <taxon>Actinokineospora</taxon>
    </lineage>
</organism>
<evidence type="ECO:0000256" key="5">
    <source>
        <dbReference type="ARBA" id="ARBA00022989"/>
    </source>
</evidence>
<feature type="transmembrane region" description="Helical" evidence="7">
    <location>
        <begin position="221"/>
        <end position="241"/>
    </location>
</feature>
<dbReference type="Proteomes" id="UP000199051">
    <property type="component" value="Unassembled WGS sequence"/>
</dbReference>
<comment type="subcellular location">
    <subcellularLocation>
        <location evidence="1">Cell inner membrane</location>
        <topology evidence="1">Multi-pass membrane protein</topology>
    </subcellularLocation>
</comment>
<feature type="transmembrane region" description="Helical" evidence="7">
    <location>
        <begin position="196"/>
        <end position="215"/>
    </location>
</feature>
<evidence type="ECO:0000256" key="2">
    <source>
        <dbReference type="ARBA" id="ARBA00022448"/>
    </source>
</evidence>
<dbReference type="STRING" id="155974.SAMN04487818_105490"/>
<evidence type="ECO:0000256" key="7">
    <source>
        <dbReference type="SAM" id="Phobius"/>
    </source>
</evidence>
<dbReference type="SUPFAM" id="SSF103473">
    <property type="entry name" value="MFS general substrate transporter"/>
    <property type="match status" value="2"/>
</dbReference>
<sequence length="246" mass="25368">MRDFRLLWCGRSVSLLGSWLLVVAVPAQVFAVTGSLVAAGFAPAVEFLPQVLLGPFAGVVADRWDRRWVMIAADVLRALFAVAGFDLLVWVDFGTYLVSAVAIVRTAPRVLPAVRRPRVLAELRAGLAFVAGNRTVRSLLVVSALFLGANACLAAIVVPFGMTVLGGAAQTGVLMSALGIGFLGGGALQAVLVDRVPFLLAIALVVTGGGFALLFSASGLGLAVVAAASLAHPIGLVSVAIQRGDR</sequence>
<feature type="transmembrane region" description="Helical" evidence="7">
    <location>
        <begin position="164"/>
        <end position="184"/>
    </location>
</feature>
<keyword evidence="5 7" id="KW-1133">Transmembrane helix</keyword>
<keyword evidence="6 7" id="KW-0472">Membrane</keyword>
<dbReference type="InterPro" id="IPR010290">
    <property type="entry name" value="TM_effector"/>
</dbReference>